<reference evidence="2" key="2">
    <citation type="submission" date="2017-02" db="EMBL/GenBank/DDBJ databases">
        <title>Sunflower complete genome.</title>
        <authorList>
            <person name="Langlade N."/>
            <person name="Munos S."/>
        </authorList>
    </citation>
    <scope>NUCLEOTIDE SEQUENCE [LARGE SCALE GENOMIC DNA]</scope>
    <source>
        <tissue evidence="2">Leaves</tissue>
    </source>
</reference>
<evidence type="ECO:0000313" key="1">
    <source>
        <dbReference type="EMBL" id="KAF5820942.1"/>
    </source>
</evidence>
<dbReference type="OrthoDB" id="744797at2759"/>
<gene>
    <name evidence="2" type="ORF">HannXRQ_Chr01g0003591</name>
    <name evidence="1" type="ORF">HanXRQr2_Chr01g0007951</name>
</gene>
<evidence type="ECO:0000313" key="2">
    <source>
        <dbReference type="EMBL" id="OTG36071.1"/>
    </source>
</evidence>
<dbReference type="OMA" id="HANIHDP"/>
<dbReference type="PANTHER" id="PTHR47273">
    <property type="entry name" value="EXPRESSED PROTEIN"/>
    <property type="match status" value="1"/>
</dbReference>
<dbReference type="InParanoid" id="A0A251VN06"/>
<proteinExistence type="predicted"/>
<dbReference type="EMBL" id="MNCJ02000316">
    <property type="protein sequence ID" value="KAF5820942.1"/>
    <property type="molecule type" value="Genomic_DNA"/>
</dbReference>
<dbReference type="STRING" id="4232.A0A251VN06"/>
<dbReference type="Pfam" id="PF01190">
    <property type="entry name" value="Pollen_Ole_e_1"/>
    <property type="match status" value="1"/>
</dbReference>
<name>A0A251VN06_HELAN</name>
<dbReference type="AlphaFoldDB" id="A0A251VN06"/>
<protein>
    <submittedName>
        <fullName evidence="1">Protodermal factor 1</fullName>
    </submittedName>
</protein>
<reference evidence="1" key="3">
    <citation type="submission" date="2020-06" db="EMBL/GenBank/DDBJ databases">
        <title>Helianthus annuus Genome sequencing and assembly Release 2.</title>
        <authorList>
            <person name="Gouzy J."/>
            <person name="Langlade N."/>
            <person name="Munos S."/>
        </authorList>
    </citation>
    <scope>NUCLEOTIDE SEQUENCE</scope>
    <source>
        <tissue evidence="1">Leaves</tissue>
    </source>
</reference>
<dbReference type="EMBL" id="CM007890">
    <property type="protein sequence ID" value="OTG36071.1"/>
    <property type="molecule type" value="Genomic_DNA"/>
</dbReference>
<dbReference type="FunCoup" id="A0A251VN06">
    <property type="interactions" value="1122"/>
</dbReference>
<keyword evidence="3" id="KW-1185">Reference proteome</keyword>
<dbReference type="Proteomes" id="UP000215914">
    <property type="component" value="Chromosome 1"/>
</dbReference>
<sequence>MVYIYIKSLQGRLVGFHCLTHSFAPKLFLMYPQMQNMTISFQENTNIMRILLFIFFGFLGAHKTLARYVTGNPLVELSSADDLRRVAGYGDEKLSTVVVSGSILCDVCLDKNSPLQSHPIPGASMAVSCDTGKKTSKSERVTGTTDEYGDFLIDLPSHLHALPDMENRCIVRIIDLPKSSPCYQAFTGQHRKITFSSVGNGIRAYTAHEFHLTPKYSHPCMNEQETF</sequence>
<dbReference type="Gramene" id="mRNA:HanXRQr2_Chr01g0007951">
    <property type="protein sequence ID" value="mRNA:HanXRQr2_Chr01g0007951"/>
    <property type="gene ID" value="HanXRQr2_Chr01g0007951"/>
</dbReference>
<organism evidence="2 3">
    <name type="scientific">Helianthus annuus</name>
    <name type="common">Common sunflower</name>
    <dbReference type="NCBI Taxonomy" id="4232"/>
    <lineage>
        <taxon>Eukaryota</taxon>
        <taxon>Viridiplantae</taxon>
        <taxon>Streptophyta</taxon>
        <taxon>Embryophyta</taxon>
        <taxon>Tracheophyta</taxon>
        <taxon>Spermatophyta</taxon>
        <taxon>Magnoliopsida</taxon>
        <taxon>eudicotyledons</taxon>
        <taxon>Gunneridae</taxon>
        <taxon>Pentapetalae</taxon>
        <taxon>asterids</taxon>
        <taxon>campanulids</taxon>
        <taxon>Asterales</taxon>
        <taxon>Asteraceae</taxon>
        <taxon>Asteroideae</taxon>
        <taxon>Heliantheae alliance</taxon>
        <taxon>Heliantheae</taxon>
        <taxon>Helianthus</taxon>
    </lineage>
</organism>
<reference evidence="1 3" key="1">
    <citation type="journal article" date="2017" name="Nature">
        <title>The sunflower genome provides insights into oil metabolism, flowering and Asterid evolution.</title>
        <authorList>
            <person name="Badouin H."/>
            <person name="Gouzy J."/>
            <person name="Grassa C.J."/>
            <person name="Murat F."/>
            <person name="Staton S.E."/>
            <person name="Cottret L."/>
            <person name="Lelandais-Briere C."/>
            <person name="Owens G.L."/>
            <person name="Carrere S."/>
            <person name="Mayjonade B."/>
            <person name="Legrand L."/>
            <person name="Gill N."/>
            <person name="Kane N.C."/>
            <person name="Bowers J.E."/>
            <person name="Hubner S."/>
            <person name="Bellec A."/>
            <person name="Berard A."/>
            <person name="Berges H."/>
            <person name="Blanchet N."/>
            <person name="Boniface M.C."/>
            <person name="Brunel D."/>
            <person name="Catrice O."/>
            <person name="Chaidir N."/>
            <person name="Claudel C."/>
            <person name="Donnadieu C."/>
            <person name="Faraut T."/>
            <person name="Fievet G."/>
            <person name="Helmstetter N."/>
            <person name="King M."/>
            <person name="Knapp S.J."/>
            <person name="Lai Z."/>
            <person name="Le Paslier M.C."/>
            <person name="Lippi Y."/>
            <person name="Lorenzon L."/>
            <person name="Mandel J.R."/>
            <person name="Marage G."/>
            <person name="Marchand G."/>
            <person name="Marquand E."/>
            <person name="Bret-Mestries E."/>
            <person name="Morien E."/>
            <person name="Nambeesan S."/>
            <person name="Nguyen T."/>
            <person name="Pegot-Espagnet P."/>
            <person name="Pouilly N."/>
            <person name="Raftis F."/>
            <person name="Sallet E."/>
            <person name="Schiex T."/>
            <person name="Thomas J."/>
            <person name="Vandecasteele C."/>
            <person name="Vares D."/>
            <person name="Vear F."/>
            <person name="Vautrin S."/>
            <person name="Crespi M."/>
            <person name="Mangin B."/>
            <person name="Burke J.M."/>
            <person name="Salse J."/>
            <person name="Munos S."/>
            <person name="Vincourt P."/>
            <person name="Rieseberg L.H."/>
            <person name="Langlade N.B."/>
        </authorList>
    </citation>
    <scope>NUCLEOTIDE SEQUENCE [LARGE SCALE GENOMIC DNA]</scope>
    <source>
        <strain evidence="3">cv. SF193</strain>
        <tissue evidence="1">Leaves</tissue>
    </source>
</reference>
<accession>A0A251VN06</accession>
<evidence type="ECO:0000313" key="3">
    <source>
        <dbReference type="Proteomes" id="UP000215914"/>
    </source>
</evidence>
<dbReference type="PANTHER" id="PTHR47273:SF17">
    <property type="entry name" value="PROTODERMAL FACTOR 1"/>
    <property type="match status" value="1"/>
</dbReference>